<proteinExistence type="predicted"/>
<keyword evidence="5" id="KW-1185">Reference proteome</keyword>
<organism evidence="4 5">
    <name type="scientific">Geotalea uraniireducens</name>
    <dbReference type="NCBI Taxonomy" id="351604"/>
    <lineage>
        <taxon>Bacteria</taxon>
        <taxon>Pseudomonadati</taxon>
        <taxon>Thermodesulfobacteriota</taxon>
        <taxon>Desulfuromonadia</taxon>
        <taxon>Geobacterales</taxon>
        <taxon>Geobacteraceae</taxon>
        <taxon>Geotalea</taxon>
    </lineage>
</organism>
<dbReference type="EMBL" id="AP027151">
    <property type="protein sequence ID" value="BDV41748.1"/>
    <property type="molecule type" value="Genomic_DNA"/>
</dbReference>
<name>A0ABM8EH81_9BACT</name>
<evidence type="ECO:0000313" key="5">
    <source>
        <dbReference type="Proteomes" id="UP001317705"/>
    </source>
</evidence>
<accession>A0ABM8EH81</accession>
<reference evidence="4 5" key="1">
    <citation type="submission" date="2022-12" db="EMBL/GenBank/DDBJ databases">
        <title>Polyphasic characterization of Geotalea uranireducens NIT-SL11 newly isolated from a complex of sewage sludge and microbially reduced graphene oxide.</title>
        <authorList>
            <person name="Xie L."/>
            <person name="Yoshida N."/>
            <person name="Meng L."/>
        </authorList>
    </citation>
    <scope>NUCLEOTIDE SEQUENCE [LARGE SCALE GENOMIC DNA]</scope>
    <source>
        <strain evidence="4 5">NIT-SL11</strain>
    </source>
</reference>
<dbReference type="InterPro" id="IPR011042">
    <property type="entry name" value="6-blade_b-propeller_TolB-like"/>
</dbReference>
<keyword evidence="3" id="KW-0732">Signal</keyword>
<keyword evidence="1" id="KW-0677">Repeat</keyword>
<dbReference type="Proteomes" id="UP001317705">
    <property type="component" value="Chromosome"/>
</dbReference>
<dbReference type="Pfam" id="PF17170">
    <property type="entry name" value="DUF5128"/>
    <property type="match status" value="1"/>
</dbReference>
<gene>
    <name evidence="4" type="ORF">GURASL_06710</name>
</gene>
<evidence type="ECO:0008006" key="6">
    <source>
        <dbReference type="Google" id="ProtNLM"/>
    </source>
</evidence>
<dbReference type="RefSeq" id="WP_282001770.1">
    <property type="nucleotide sequence ID" value="NZ_AP027151.1"/>
</dbReference>
<evidence type="ECO:0000256" key="3">
    <source>
        <dbReference type="SAM" id="SignalP"/>
    </source>
</evidence>
<feature type="signal peptide" evidence="3">
    <location>
        <begin position="1"/>
        <end position="24"/>
    </location>
</feature>
<dbReference type="PANTHER" id="PTHR24104:SF25">
    <property type="entry name" value="PROTEIN LIN-41"/>
    <property type="match status" value="1"/>
</dbReference>
<dbReference type="SUPFAM" id="SSF101898">
    <property type="entry name" value="NHL repeat"/>
    <property type="match status" value="1"/>
</dbReference>
<dbReference type="PROSITE" id="PS51125">
    <property type="entry name" value="NHL"/>
    <property type="match status" value="2"/>
</dbReference>
<feature type="repeat" description="NHL" evidence="2">
    <location>
        <begin position="202"/>
        <end position="245"/>
    </location>
</feature>
<feature type="repeat" description="NHL" evidence="2">
    <location>
        <begin position="249"/>
        <end position="292"/>
    </location>
</feature>
<evidence type="ECO:0000256" key="1">
    <source>
        <dbReference type="ARBA" id="ARBA00022737"/>
    </source>
</evidence>
<evidence type="ECO:0000313" key="4">
    <source>
        <dbReference type="EMBL" id="BDV41748.1"/>
    </source>
</evidence>
<evidence type="ECO:0000256" key="2">
    <source>
        <dbReference type="PROSITE-ProRule" id="PRU00504"/>
    </source>
</evidence>
<dbReference type="InterPro" id="IPR001258">
    <property type="entry name" value="NHL_repeat"/>
</dbReference>
<protein>
    <recommendedName>
        <fullName evidence="6">6-bladed beta-propeller</fullName>
    </recommendedName>
</protein>
<dbReference type="PROSITE" id="PS51257">
    <property type="entry name" value="PROKAR_LIPOPROTEIN"/>
    <property type="match status" value="1"/>
</dbReference>
<dbReference type="Gene3D" id="2.120.10.30">
    <property type="entry name" value="TolB, C-terminal domain"/>
    <property type="match status" value="2"/>
</dbReference>
<feature type="chain" id="PRO_5045312226" description="6-bladed beta-propeller" evidence="3">
    <location>
        <begin position="25"/>
        <end position="362"/>
    </location>
</feature>
<sequence length="362" mass="40516">MEKFKQLGKFVAIVGMAVFFAGCAAQQPQTARRFFWPPLPERPRIEWLKAYYSQQDFPKSGFSKFLQAIAGEEDAFSFNKPLDIKSNGKGKVYVTDAGLQGVVVYDMVKHDVHMLGRDEAAGMFRQVVGVTVDDVDNIYVSDAEKNLVLVFTPDEKPLRTIDLANHVVKGGGLAIDVKRQRLFVVDTRGHKIVVFDLAGKYLFSFGQRGDADGSFNYPIDVEVNGKGEVVVADSMNARIQIFDSEGKFLRKFGRRGDGPGDFQIIKAVAIDSDDNIYITDGKGHKLEIYSTNGDYLLTVGGLYSVLQTGKEAPGGFLIPQGVDIDRNDTIYVVDQLNRRFQVFQYISDRFLREHPIPGYEQR</sequence>
<dbReference type="InterPro" id="IPR050952">
    <property type="entry name" value="TRIM-NHL_E3_ligases"/>
</dbReference>
<dbReference type="PANTHER" id="PTHR24104">
    <property type="entry name" value="E3 UBIQUITIN-PROTEIN LIGASE NHLRC1-RELATED"/>
    <property type="match status" value="1"/>
</dbReference>